<evidence type="ECO:0000313" key="2">
    <source>
        <dbReference type="Proteomes" id="UP000321223"/>
    </source>
</evidence>
<evidence type="ECO:0000313" key="1">
    <source>
        <dbReference type="EMBL" id="GCA94289.1"/>
    </source>
</evidence>
<gene>
    <name evidence="1" type="ORF">MAE30S32_29410</name>
</gene>
<protein>
    <submittedName>
        <fullName evidence="1">Uncharacterized protein</fullName>
    </submittedName>
</protein>
<comment type="caution">
    <text evidence="1">The sequence shown here is derived from an EMBL/GenBank/DDBJ whole genome shotgun (WGS) entry which is preliminary data.</text>
</comment>
<reference evidence="1 2" key="1">
    <citation type="journal article" date="2019" name="Appl. Environ. Microbiol.">
        <title>Co-occurrence of broad and narrow host-range viruses infecting the toxic bloom-forming cyanobacterium Microcystis aeruginosa.</title>
        <authorList>
            <person name="Morimoto D."/>
            <person name="Tominaga K."/>
            <person name="Nishimura Y."/>
            <person name="Yoshida N."/>
            <person name="Kimura S."/>
            <person name="Sako Y."/>
            <person name="Yoshida T."/>
        </authorList>
    </citation>
    <scope>NUCLEOTIDE SEQUENCE [LARGE SCALE GENOMIC DNA]</scope>
    <source>
        <strain evidence="1 2">11-30S32</strain>
    </source>
</reference>
<dbReference type="Proteomes" id="UP000321223">
    <property type="component" value="Unassembled WGS sequence"/>
</dbReference>
<accession>A0A510PKN6</accession>
<organism evidence="1 2">
    <name type="scientific">Microcystis aeruginosa 11-30S32</name>
    <dbReference type="NCBI Taxonomy" id="2358142"/>
    <lineage>
        <taxon>Bacteria</taxon>
        <taxon>Bacillati</taxon>
        <taxon>Cyanobacteriota</taxon>
        <taxon>Cyanophyceae</taxon>
        <taxon>Oscillatoriophycideae</taxon>
        <taxon>Chroococcales</taxon>
        <taxon>Microcystaceae</taxon>
        <taxon>Microcystis</taxon>
    </lineage>
</organism>
<dbReference type="EMBL" id="BHVU01000187">
    <property type="protein sequence ID" value="GCA94289.1"/>
    <property type="molecule type" value="Genomic_DNA"/>
</dbReference>
<dbReference type="AlphaFoldDB" id="A0A510PKN6"/>
<dbReference type="RefSeq" id="WP_002770031.1">
    <property type="nucleotide sequence ID" value="NZ_BHVU01000187.1"/>
</dbReference>
<proteinExistence type="predicted"/>
<name>A0A510PKN6_MICAE</name>
<sequence length="55" mass="6311">MTSKPFTEQELAEILKIAQQGENKLREMSDYGTILAEKWRSKTQNTPNPVNKGIF</sequence>